<dbReference type="InterPro" id="IPR010722">
    <property type="entry name" value="BATS_dom"/>
</dbReference>
<dbReference type="CDD" id="cd01335">
    <property type="entry name" value="Radical_SAM"/>
    <property type="match status" value="1"/>
</dbReference>
<evidence type="ECO:0000256" key="10">
    <source>
        <dbReference type="ARBA" id="ARBA00022756"/>
    </source>
</evidence>
<comment type="cofactor">
    <cofactor evidence="15">
        <name>[2Fe-2S] cluster</name>
        <dbReference type="ChEBI" id="CHEBI:190135"/>
    </cofactor>
    <text evidence="15">Binds 1 [2Fe-2S] cluster. The cluster is coordinated with 3 cysteines and 1 arginine.</text>
</comment>
<dbReference type="GO" id="GO:0051539">
    <property type="term" value="F:4 iron, 4 sulfur cluster binding"/>
    <property type="evidence" value="ECO:0007669"/>
    <property type="project" value="UniProtKB-KW"/>
</dbReference>
<dbReference type="SMART" id="SM00876">
    <property type="entry name" value="BATS"/>
    <property type="match status" value="1"/>
</dbReference>
<evidence type="ECO:0000256" key="8">
    <source>
        <dbReference type="ARBA" id="ARBA00022714"/>
    </source>
</evidence>
<keyword evidence="7 14" id="KW-0949">S-adenosyl-L-methionine</keyword>
<evidence type="ECO:0000313" key="17">
    <source>
        <dbReference type="EMBL" id="EIJ69173.1"/>
    </source>
</evidence>
<feature type="domain" description="Radical SAM core" evidence="16">
    <location>
        <begin position="47"/>
        <end position="278"/>
    </location>
</feature>
<evidence type="ECO:0000256" key="7">
    <source>
        <dbReference type="ARBA" id="ARBA00022691"/>
    </source>
</evidence>
<dbReference type="PROSITE" id="PS51918">
    <property type="entry name" value="RADICAL_SAM"/>
    <property type="match status" value="1"/>
</dbReference>
<dbReference type="GO" id="GO:0009102">
    <property type="term" value="P:biotin biosynthetic process"/>
    <property type="evidence" value="ECO:0007669"/>
    <property type="project" value="UniProtKB-UniRule"/>
</dbReference>
<dbReference type="eggNOG" id="COG0502">
    <property type="taxonomic scope" value="Bacteria"/>
</dbReference>
<evidence type="ECO:0000256" key="6">
    <source>
        <dbReference type="ARBA" id="ARBA00022679"/>
    </source>
</evidence>
<dbReference type="OrthoDB" id="9786826at2"/>
<comment type="cofactor">
    <cofactor evidence="14">
        <name>[2Fe-2S] cluster</name>
        <dbReference type="ChEBI" id="CHEBI:190135"/>
    </cofactor>
    <text evidence="14">Binds 1 [2Fe-2S] cluster. The cluster is coordinated with 3 cysteines and 1 arginine.</text>
</comment>
<keyword evidence="6 14" id="KW-0808">Transferase</keyword>
<comment type="subunit">
    <text evidence="3 14">Homodimer.</text>
</comment>
<proteinExistence type="inferred from homology"/>
<keyword evidence="8 14" id="KW-0001">2Fe-2S</keyword>
<evidence type="ECO:0000256" key="9">
    <source>
        <dbReference type="ARBA" id="ARBA00022723"/>
    </source>
</evidence>
<dbReference type="InterPro" id="IPR007197">
    <property type="entry name" value="rSAM"/>
</dbReference>
<feature type="binding site" evidence="14 15">
    <location>
        <position position="273"/>
    </location>
    <ligand>
        <name>[2Fe-2S] cluster</name>
        <dbReference type="ChEBI" id="CHEBI:190135"/>
    </ligand>
</feature>
<feature type="binding site" evidence="14 15">
    <location>
        <position position="143"/>
    </location>
    <ligand>
        <name>[2Fe-2S] cluster</name>
        <dbReference type="ChEBI" id="CHEBI:190135"/>
    </ligand>
</feature>
<keyword evidence="12 14" id="KW-0411">Iron-sulfur</keyword>
<keyword evidence="18" id="KW-1185">Reference proteome</keyword>
<dbReference type="Gene3D" id="3.20.20.70">
    <property type="entry name" value="Aldolase class I"/>
    <property type="match status" value="1"/>
</dbReference>
<reference evidence="17 18" key="1">
    <citation type="submission" date="2012-03" db="EMBL/GenBank/DDBJ databases">
        <authorList>
            <person name="Harkins D.M."/>
            <person name="Madupu R."/>
            <person name="Durkin A.S."/>
            <person name="Torralba M."/>
            <person name="Methe B."/>
            <person name="Sutton G.G."/>
            <person name="Nelson K.E."/>
        </authorList>
    </citation>
    <scope>NUCLEOTIDE SEQUENCE [LARGE SCALE GENOMIC DNA]</scope>
    <source>
        <strain evidence="17 18">CCUG 2042</strain>
    </source>
</reference>
<keyword evidence="9 14" id="KW-0479">Metal-binding</keyword>
<dbReference type="AlphaFoldDB" id="I3DBT0"/>
<feature type="binding site" evidence="14 15">
    <location>
        <position position="109"/>
    </location>
    <ligand>
        <name>[2Fe-2S] cluster</name>
        <dbReference type="ChEBI" id="CHEBI:190135"/>
    </ligand>
</feature>
<accession>I3DBT0</accession>
<dbReference type="FunFam" id="3.20.20.70:FF:000026">
    <property type="entry name" value="Biotin synthase"/>
    <property type="match status" value="1"/>
</dbReference>
<dbReference type="GO" id="GO:0051537">
    <property type="term" value="F:2 iron, 2 sulfur cluster binding"/>
    <property type="evidence" value="ECO:0007669"/>
    <property type="project" value="UniProtKB-KW"/>
</dbReference>
<dbReference type="PIRSF" id="PIRSF001619">
    <property type="entry name" value="Biotin_synth"/>
    <property type="match status" value="1"/>
</dbReference>
<dbReference type="SMART" id="SM00729">
    <property type="entry name" value="Elp3"/>
    <property type="match status" value="1"/>
</dbReference>
<evidence type="ECO:0000256" key="13">
    <source>
        <dbReference type="ARBA" id="ARBA00051157"/>
    </source>
</evidence>
<evidence type="ECO:0000259" key="16">
    <source>
        <dbReference type="PROSITE" id="PS51918"/>
    </source>
</evidence>
<keyword evidence="5 14" id="KW-0004">4Fe-4S</keyword>
<evidence type="ECO:0000256" key="4">
    <source>
        <dbReference type="ARBA" id="ARBA00012236"/>
    </source>
</evidence>
<gene>
    <name evidence="14 17" type="primary">bioB</name>
    <name evidence="17" type="ORF">HMPREF1052_0341</name>
</gene>
<evidence type="ECO:0000256" key="15">
    <source>
        <dbReference type="PIRSR" id="PIRSR001619-1"/>
    </source>
</evidence>
<protein>
    <recommendedName>
        <fullName evidence="4 14">Biotin synthase</fullName>
        <ecNumber evidence="4 14">2.8.1.6</ecNumber>
    </recommendedName>
</protein>
<dbReference type="SFLD" id="SFLDG01278">
    <property type="entry name" value="biotin_synthase_like"/>
    <property type="match status" value="1"/>
</dbReference>
<dbReference type="SFLD" id="SFLDS00029">
    <property type="entry name" value="Radical_SAM"/>
    <property type="match status" value="1"/>
</dbReference>
<dbReference type="InterPro" id="IPR058240">
    <property type="entry name" value="rSAM_sf"/>
</dbReference>
<evidence type="ECO:0000256" key="14">
    <source>
        <dbReference type="HAMAP-Rule" id="MF_01694"/>
    </source>
</evidence>
<dbReference type="RefSeq" id="WP_005760946.1">
    <property type="nucleotide sequence ID" value="NZ_AJSX01000033.1"/>
</dbReference>
<dbReference type="PANTHER" id="PTHR22976">
    <property type="entry name" value="BIOTIN SYNTHASE"/>
    <property type="match status" value="1"/>
</dbReference>
<dbReference type="InterPro" id="IPR024177">
    <property type="entry name" value="Biotin_synthase"/>
</dbReference>
<dbReference type="GO" id="GO:0004076">
    <property type="term" value="F:biotin synthase activity"/>
    <property type="evidence" value="ECO:0007669"/>
    <property type="project" value="UniProtKB-UniRule"/>
</dbReference>
<name>I3DBT0_9PAST</name>
<dbReference type="Pfam" id="PF04055">
    <property type="entry name" value="Radical_SAM"/>
    <property type="match status" value="1"/>
</dbReference>
<dbReference type="SFLD" id="SFLDG01060">
    <property type="entry name" value="BATS_domain_containing"/>
    <property type="match status" value="1"/>
</dbReference>
<dbReference type="PANTHER" id="PTHR22976:SF2">
    <property type="entry name" value="BIOTIN SYNTHASE, MITOCHONDRIAL"/>
    <property type="match status" value="1"/>
</dbReference>
<dbReference type="PATRIC" id="fig|1095749.3.peg.1278"/>
<feature type="binding site" evidence="14 15">
    <location>
        <position position="72"/>
    </location>
    <ligand>
        <name>[4Fe-4S] cluster</name>
        <dbReference type="ChEBI" id="CHEBI:49883"/>
        <note>4Fe-4S-S-AdoMet</note>
    </ligand>
</feature>
<evidence type="ECO:0000256" key="11">
    <source>
        <dbReference type="ARBA" id="ARBA00023004"/>
    </source>
</evidence>
<dbReference type="UniPathway" id="UPA00078">
    <property type="reaction ID" value="UER00162"/>
</dbReference>
<evidence type="ECO:0000256" key="5">
    <source>
        <dbReference type="ARBA" id="ARBA00022485"/>
    </source>
</evidence>
<dbReference type="EC" id="2.8.1.6" evidence="4 14"/>
<evidence type="ECO:0000256" key="1">
    <source>
        <dbReference type="ARBA" id="ARBA00004942"/>
    </source>
</evidence>
<feature type="binding site" evidence="14 15">
    <location>
        <position position="69"/>
    </location>
    <ligand>
        <name>[4Fe-4S] cluster</name>
        <dbReference type="ChEBI" id="CHEBI:49883"/>
        <note>4Fe-4S-S-AdoMet</note>
    </ligand>
</feature>
<feature type="binding site" evidence="14 15">
    <location>
        <position position="65"/>
    </location>
    <ligand>
        <name>[4Fe-4S] cluster</name>
        <dbReference type="ChEBI" id="CHEBI:49883"/>
        <note>4Fe-4S-S-AdoMet</note>
    </ligand>
</feature>
<keyword evidence="10 14" id="KW-0093">Biotin biosynthesis</keyword>
<comment type="similarity">
    <text evidence="2 14">Belongs to the radical SAM superfamily. Biotin synthase family.</text>
</comment>
<evidence type="ECO:0000256" key="3">
    <source>
        <dbReference type="ARBA" id="ARBA00011738"/>
    </source>
</evidence>
<keyword evidence="11 14" id="KW-0408">Iron</keyword>
<dbReference type="InterPro" id="IPR006638">
    <property type="entry name" value="Elp3/MiaA/NifB-like_rSAM"/>
</dbReference>
<dbReference type="SUPFAM" id="SSF102114">
    <property type="entry name" value="Radical SAM enzymes"/>
    <property type="match status" value="1"/>
</dbReference>
<dbReference type="EMBL" id="AJSX01000033">
    <property type="protein sequence ID" value="EIJ69173.1"/>
    <property type="molecule type" value="Genomic_DNA"/>
</dbReference>
<dbReference type="NCBIfam" id="TIGR00433">
    <property type="entry name" value="bioB"/>
    <property type="match status" value="1"/>
</dbReference>
<comment type="catalytic activity">
    <reaction evidence="13 14">
        <text>(4R,5S)-dethiobiotin + (sulfur carrier)-SH + 2 reduced [2Fe-2S]-[ferredoxin] + 2 S-adenosyl-L-methionine = (sulfur carrier)-H + biotin + 2 5'-deoxyadenosine + 2 L-methionine + 2 oxidized [2Fe-2S]-[ferredoxin]</text>
        <dbReference type="Rhea" id="RHEA:22060"/>
        <dbReference type="Rhea" id="RHEA-COMP:10000"/>
        <dbReference type="Rhea" id="RHEA-COMP:10001"/>
        <dbReference type="Rhea" id="RHEA-COMP:14737"/>
        <dbReference type="Rhea" id="RHEA-COMP:14739"/>
        <dbReference type="ChEBI" id="CHEBI:17319"/>
        <dbReference type="ChEBI" id="CHEBI:29917"/>
        <dbReference type="ChEBI" id="CHEBI:33737"/>
        <dbReference type="ChEBI" id="CHEBI:33738"/>
        <dbReference type="ChEBI" id="CHEBI:57586"/>
        <dbReference type="ChEBI" id="CHEBI:57844"/>
        <dbReference type="ChEBI" id="CHEBI:59789"/>
        <dbReference type="ChEBI" id="CHEBI:64428"/>
        <dbReference type="ChEBI" id="CHEBI:149473"/>
        <dbReference type="EC" id="2.8.1.6"/>
    </reaction>
</comment>
<dbReference type="InterPro" id="IPR002684">
    <property type="entry name" value="Biotin_synth/BioAB"/>
</dbReference>
<comment type="function">
    <text evidence="14">Catalyzes the conversion of dethiobiotin (DTB) to biotin by the insertion of a sulfur atom into dethiobiotin via a radical-based mechanism.</text>
</comment>
<evidence type="ECO:0000256" key="2">
    <source>
        <dbReference type="ARBA" id="ARBA00010765"/>
    </source>
</evidence>
<evidence type="ECO:0000313" key="18">
    <source>
        <dbReference type="Proteomes" id="UP000006457"/>
    </source>
</evidence>
<dbReference type="InterPro" id="IPR013785">
    <property type="entry name" value="Aldolase_TIM"/>
</dbReference>
<dbReference type="Pfam" id="PF06968">
    <property type="entry name" value="BATS"/>
    <property type="match status" value="1"/>
</dbReference>
<feature type="binding site" evidence="14 15">
    <location>
        <position position="203"/>
    </location>
    <ligand>
        <name>[2Fe-2S] cluster</name>
        <dbReference type="ChEBI" id="CHEBI:190135"/>
    </ligand>
</feature>
<dbReference type="GO" id="GO:0005506">
    <property type="term" value="F:iron ion binding"/>
    <property type="evidence" value="ECO:0007669"/>
    <property type="project" value="UniProtKB-UniRule"/>
</dbReference>
<sequence length="360" mass="39949">MTILDIEAVKNRVIQGEELNKQDALELALHAPLQALCQAANEIREQLCGKKFNLCSIINVKSGRCPENCSYCAQSARFETDCETYDVLSQEAVLQFAQSHEAEDTHRFSLVASGRGIKENSRDLNKYCAIYEALEDKTSLHLCASLGLADVPALKQLKASGVQTYHHNLESSRRFYAKICTTHTYEDRVQTCKNALAVGMDICSGGIFGLGENMEDRIDMALELRSLGVTSVPINILTPIKGTPLENAPPLTTEEILRSIAIYRFLLPKAYLRFAGGRNNLGSEVKTALKSGINSALTGNFLTTQGDTIDSDKKMIKSLGFDLELGDDRRIKLTPLHNRYKSNFTTYYKQGIIPTINRSK</sequence>
<organism evidence="17 18">
    <name type="scientific">Pasteurella bettyae CCUG 2042</name>
    <dbReference type="NCBI Taxonomy" id="1095749"/>
    <lineage>
        <taxon>Bacteria</taxon>
        <taxon>Pseudomonadati</taxon>
        <taxon>Pseudomonadota</taxon>
        <taxon>Gammaproteobacteria</taxon>
        <taxon>Pasteurellales</taxon>
        <taxon>Pasteurellaceae</taxon>
        <taxon>Pasteurella</taxon>
    </lineage>
</organism>
<comment type="cofactor">
    <cofactor evidence="14 15">
        <name>[4Fe-4S] cluster</name>
        <dbReference type="ChEBI" id="CHEBI:49883"/>
    </cofactor>
    <text evidence="14 15">Binds 1 [4Fe-4S] cluster. The cluster is coordinated with 3 cysteines and an exchangeable S-adenosyl-L-methionine.</text>
</comment>
<comment type="caution">
    <text evidence="17">The sequence shown here is derived from an EMBL/GenBank/DDBJ whole genome shotgun (WGS) entry which is preliminary data.</text>
</comment>
<dbReference type="HAMAP" id="MF_01694">
    <property type="entry name" value="BioB"/>
    <property type="match status" value="1"/>
</dbReference>
<comment type="pathway">
    <text evidence="1 14">Cofactor biosynthesis; biotin biosynthesis; biotin from 7,8-diaminononanoate: step 2/2.</text>
</comment>
<dbReference type="Proteomes" id="UP000006457">
    <property type="component" value="Unassembled WGS sequence"/>
</dbReference>
<evidence type="ECO:0000256" key="12">
    <source>
        <dbReference type="ARBA" id="ARBA00023014"/>
    </source>
</evidence>